<dbReference type="RefSeq" id="WP_123511699.1">
    <property type="nucleotide sequence ID" value="NZ_MOBQ01000022.1"/>
</dbReference>
<proteinExistence type="predicted"/>
<dbReference type="EMBL" id="MOBQ01000022">
    <property type="protein sequence ID" value="RON44246.1"/>
    <property type="molecule type" value="Genomic_DNA"/>
</dbReference>
<accession>A0A423K0W7</accession>
<name>A0A423K0W7_9PSED</name>
<sequence length="134" mass="14343">MNATKDSARVLFIGQEPETVDFSDPALPPGFDAAKIHAGIASGMQQMTDRGWNADLLLVRPDNSAALDVERQLLASRYDCVVMGGGLRIPAKSLLLFEALINAVHKAAPDAAIAFNTSPQDTADAAARWLKVIR</sequence>
<organism evidence="1 2">
    <name type="scientific">Pseudomonas frederiksbergensis</name>
    <dbReference type="NCBI Taxonomy" id="104087"/>
    <lineage>
        <taxon>Bacteria</taxon>
        <taxon>Pseudomonadati</taxon>
        <taxon>Pseudomonadota</taxon>
        <taxon>Gammaproteobacteria</taxon>
        <taxon>Pseudomonadales</taxon>
        <taxon>Pseudomonadaceae</taxon>
        <taxon>Pseudomonas</taxon>
    </lineage>
</organism>
<comment type="caution">
    <text evidence="1">The sequence shown here is derived from an EMBL/GenBank/DDBJ whole genome shotgun (WGS) entry which is preliminary data.</text>
</comment>
<protein>
    <submittedName>
        <fullName evidence="1">Uncharacterized protein</fullName>
    </submittedName>
</protein>
<evidence type="ECO:0000313" key="1">
    <source>
        <dbReference type="EMBL" id="RON44246.1"/>
    </source>
</evidence>
<evidence type="ECO:0000313" key="2">
    <source>
        <dbReference type="Proteomes" id="UP000285349"/>
    </source>
</evidence>
<dbReference type="Proteomes" id="UP000285349">
    <property type="component" value="Unassembled WGS sequence"/>
</dbReference>
<dbReference type="AlphaFoldDB" id="A0A423K0W7"/>
<reference evidence="1 2" key="1">
    <citation type="submission" date="2016-10" db="EMBL/GenBank/DDBJ databases">
        <title>Comparative genome analysis of multiple Pseudomonas spp. focuses on biocontrol and plant growth promoting traits.</title>
        <authorList>
            <person name="Tao X.-Y."/>
            <person name="Taylor C.G."/>
        </authorList>
    </citation>
    <scope>NUCLEOTIDE SEQUENCE [LARGE SCALE GENOMIC DNA]</scope>
    <source>
        <strain evidence="1 2">37A10</strain>
    </source>
</reference>
<dbReference type="OrthoDB" id="9797527at2"/>
<gene>
    <name evidence="1" type="ORF">BK666_17970</name>
</gene>